<feature type="domain" description="ABC transmembrane type-1" evidence="8">
    <location>
        <begin position="93"/>
        <end position="276"/>
    </location>
</feature>
<dbReference type="InterPro" id="IPR000515">
    <property type="entry name" value="MetI-like"/>
</dbReference>
<evidence type="ECO:0000256" key="6">
    <source>
        <dbReference type="ARBA" id="ARBA00023136"/>
    </source>
</evidence>
<keyword evidence="2 7" id="KW-0813">Transport</keyword>
<comment type="subcellular location">
    <subcellularLocation>
        <location evidence="1 7">Cell membrane</location>
        <topology evidence="1 7">Multi-pass membrane protein</topology>
    </subcellularLocation>
</comment>
<evidence type="ECO:0000256" key="3">
    <source>
        <dbReference type="ARBA" id="ARBA00022475"/>
    </source>
</evidence>
<keyword evidence="3" id="KW-1003">Cell membrane</keyword>
<feature type="transmembrane region" description="Helical" evidence="7">
    <location>
        <begin position="231"/>
        <end position="250"/>
    </location>
</feature>
<dbReference type="PANTHER" id="PTHR30043">
    <property type="entry name" value="PHOSPHONATES TRANSPORT SYSTEM PERMEASE PROTEIN"/>
    <property type="match status" value="1"/>
</dbReference>
<keyword evidence="6 7" id="KW-0472">Membrane</keyword>
<reference evidence="9 10" key="1">
    <citation type="submission" date="2020-01" db="EMBL/GenBank/DDBJ databases">
        <title>Complete genome sequence of a human oral phylogroup 1 Treponema sp. strain ATCC 700766, originally isolated from periodontitis dental plaque.</title>
        <authorList>
            <person name="Chan Y."/>
            <person name="Huo Y.-B."/>
            <person name="Yu X.-L."/>
            <person name="Zeng H."/>
            <person name="Leung W.-K."/>
            <person name="Watt R.M."/>
        </authorList>
    </citation>
    <scope>NUCLEOTIDE SEQUENCE [LARGE SCALE GENOMIC DNA]</scope>
    <source>
        <strain evidence="9 10">OMZ 804</strain>
    </source>
</reference>
<dbReference type="RefSeq" id="WP_162662901.1">
    <property type="nucleotide sequence ID" value="NZ_CP048020.1"/>
</dbReference>
<organism evidence="9 10">
    <name type="scientific">Treponema vincentii</name>
    <dbReference type="NCBI Taxonomy" id="69710"/>
    <lineage>
        <taxon>Bacteria</taxon>
        <taxon>Pseudomonadati</taxon>
        <taxon>Spirochaetota</taxon>
        <taxon>Spirochaetia</taxon>
        <taxon>Spirochaetales</taxon>
        <taxon>Treponemataceae</taxon>
        <taxon>Treponema</taxon>
    </lineage>
</organism>
<evidence type="ECO:0000256" key="7">
    <source>
        <dbReference type="RuleBase" id="RU363032"/>
    </source>
</evidence>
<dbReference type="AlphaFoldDB" id="A0A6P1XZA2"/>
<feature type="transmembrane region" description="Helical" evidence="7">
    <location>
        <begin position="97"/>
        <end position="116"/>
    </location>
</feature>
<evidence type="ECO:0000256" key="4">
    <source>
        <dbReference type="ARBA" id="ARBA00022692"/>
    </source>
</evidence>
<evidence type="ECO:0000259" key="8">
    <source>
        <dbReference type="PROSITE" id="PS50928"/>
    </source>
</evidence>
<keyword evidence="5 7" id="KW-1133">Transmembrane helix</keyword>
<dbReference type="GO" id="GO:0005886">
    <property type="term" value="C:plasma membrane"/>
    <property type="evidence" value="ECO:0007669"/>
    <property type="project" value="UniProtKB-SubCell"/>
</dbReference>
<comment type="similarity">
    <text evidence="7">Belongs to the binding-protein-dependent transport system permease family.</text>
</comment>
<protein>
    <submittedName>
        <fullName evidence="9">ABC transporter permease subunit</fullName>
    </submittedName>
</protein>
<evidence type="ECO:0000313" key="10">
    <source>
        <dbReference type="Proteomes" id="UP000464374"/>
    </source>
</evidence>
<dbReference type="InterPro" id="IPR035906">
    <property type="entry name" value="MetI-like_sf"/>
</dbReference>
<dbReference type="EMBL" id="CP048020">
    <property type="protein sequence ID" value="QHX42761.1"/>
    <property type="molecule type" value="Genomic_DNA"/>
</dbReference>
<feature type="transmembrane region" description="Helical" evidence="7">
    <location>
        <begin position="37"/>
        <end position="59"/>
    </location>
</feature>
<dbReference type="Pfam" id="PF00528">
    <property type="entry name" value="BPD_transp_1"/>
    <property type="match status" value="1"/>
</dbReference>
<feature type="transmembrane region" description="Helical" evidence="7">
    <location>
        <begin position="256"/>
        <end position="275"/>
    </location>
</feature>
<evidence type="ECO:0000256" key="2">
    <source>
        <dbReference type="ARBA" id="ARBA00022448"/>
    </source>
</evidence>
<feature type="transmembrane region" description="Helical" evidence="7">
    <location>
        <begin position="199"/>
        <end position="224"/>
    </location>
</feature>
<accession>A0A6P1XZA2</accession>
<dbReference type="Proteomes" id="UP000464374">
    <property type="component" value="Chromosome"/>
</dbReference>
<dbReference type="CDD" id="cd06261">
    <property type="entry name" value="TM_PBP2"/>
    <property type="match status" value="1"/>
</dbReference>
<evidence type="ECO:0000256" key="1">
    <source>
        <dbReference type="ARBA" id="ARBA00004651"/>
    </source>
</evidence>
<dbReference type="Gene3D" id="1.10.3720.10">
    <property type="entry name" value="MetI-like"/>
    <property type="match status" value="1"/>
</dbReference>
<keyword evidence="4 7" id="KW-0812">Transmembrane</keyword>
<dbReference type="KEGG" id="trz:GWP43_04065"/>
<name>A0A6P1XZA2_9SPIR</name>
<proteinExistence type="inferred from homology"/>
<sequence length="284" mass="31254">MKFDIPIGRQYPAFESHQHRQSPSSEAFFKKKKLRTLTIFFTAAALYTASAIMTGFTAWNALTGIPRGLYWLVRNFFPSAQSISVLPLIFKTSLHTAVIAITASTTAFCVACVAAVAGSQTTGRFRVLRIVCSGAASFFRNIPLPAWSILLLLSFKQNAVTGFLALFFITAGHLTRAFTEIIDSHAEESYTALEAAGVSYIPIIIHGVLPNVLPLFISWLLYAIETNVRDSALIGILTGTGIGFLFNLYFKSFRYPEAGLIICVLTILVLCIDSISNRVRRILL</sequence>
<dbReference type="GO" id="GO:0055085">
    <property type="term" value="P:transmembrane transport"/>
    <property type="evidence" value="ECO:0007669"/>
    <property type="project" value="InterPro"/>
</dbReference>
<dbReference type="PANTHER" id="PTHR30043:SF1">
    <property type="entry name" value="ABC TRANSPORT SYSTEM PERMEASE PROTEIN P69"/>
    <property type="match status" value="1"/>
</dbReference>
<dbReference type="SUPFAM" id="SSF161098">
    <property type="entry name" value="MetI-like"/>
    <property type="match status" value="1"/>
</dbReference>
<dbReference type="PROSITE" id="PS50928">
    <property type="entry name" value="ABC_TM1"/>
    <property type="match status" value="1"/>
</dbReference>
<gene>
    <name evidence="9" type="ORF">GWP43_04065</name>
</gene>
<evidence type="ECO:0000256" key="5">
    <source>
        <dbReference type="ARBA" id="ARBA00022989"/>
    </source>
</evidence>
<evidence type="ECO:0000313" key="9">
    <source>
        <dbReference type="EMBL" id="QHX42761.1"/>
    </source>
</evidence>